<dbReference type="PROSITE" id="PS00875">
    <property type="entry name" value="T2SP_D"/>
    <property type="match status" value="1"/>
</dbReference>
<evidence type="ECO:0000313" key="6">
    <source>
        <dbReference type="Proteomes" id="UP000305674"/>
    </source>
</evidence>
<dbReference type="PANTHER" id="PTHR30332">
    <property type="entry name" value="PROBABLE GENERAL SECRETION PATHWAY PROTEIN D"/>
    <property type="match status" value="1"/>
</dbReference>
<dbReference type="PANTHER" id="PTHR30332:SF17">
    <property type="entry name" value="TYPE IV PILIATION SYSTEM PROTEIN DR_0774-RELATED"/>
    <property type="match status" value="1"/>
</dbReference>
<dbReference type="Pfam" id="PF13629">
    <property type="entry name" value="T2SS-T3SS_pil_N"/>
    <property type="match status" value="1"/>
</dbReference>
<dbReference type="GO" id="GO:0015627">
    <property type="term" value="C:type II protein secretion system complex"/>
    <property type="evidence" value="ECO:0007669"/>
    <property type="project" value="TreeGrafter"/>
</dbReference>
<reference evidence="5 6" key="1">
    <citation type="submission" date="2019-04" db="EMBL/GenBank/DDBJ databases">
        <authorList>
            <person name="Hwang J.C."/>
        </authorList>
    </citation>
    <scope>NUCLEOTIDE SEQUENCE [LARGE SCALE GENOMIC DNA]</scope>
    <source>
        <strain evidence="5 6">IMCC35001</strain>
    </source>
</reference>
<comment type="similarity">
    <text evidence="1">Belongs to the bacterial secretin family.</text>
</comment>
<dbReference type="InterPro" id="IPR050810">
    <property type="entry name" value="Bact_Secretion_Sys_Channel"/>
</dbReference>
<dbReference type="EMBL" id="SWCI01000003">
    <property type="protein sequence ID" value="TKB49967.1"/>
    <property type="molecule type" value="Genomic_DNA"/>
</dbReference>
<dbReference type="RefSeq" id="WP_136852515.1">
    <property type="nucleotide sequence ID" value="NZ_SWCI01000003.1"/>
</dbReference>
<dbReference type="InterPro" id="IPR001775">
    <property type="entry name" value="GspD/PilQ"/>
</dbReference>
<comment type="caution">
    <text evidence="5">The sequence shown here is derived from an EMBL/GenBank/DDBJ whole genome shotgun (WGS) entry which is preliminary data.</text>
</comment>
<feature type="region of interest" description="Disordered" evidence="2">
    <location>
        <begin position="444"/>
        <end position="479"/>
    </location>
</feature>
<evidence type="ECO:0000313" key="5">
    <source>
        <dbReference type="EMBL" id="TKB49967.1"/>
    </source>
</evidence>
<evidence type="ECO:0000259" key="4">
    <source>
        <dbReference type="Pfam" id="PF13629"/>
    </source>
</evidence>
<dbReference type="OrthoDB" id="9775455at2"/>
<dbReference type="Proteomes" id="UP000305674">
    <property type="component" value="Unassembled WGS sequence"/>
</dbReference>
<dbReference type="PRINTS" id="PR00811">
    <property type="entry name" value="BCTERIALGSPD"/>
</dbReference>
<name>A0A4U1BFR0_9GAMM</name>
<sequence>MATSHTSLLRHLPSLGIVLALVMMVTPVQAGGPTSLQQQSFPVPIYKSRTLPIKQEAARVSVGNPEIADILIMQPTELYILGKQLGSTNILVWDENDRLVDIIDIEITHDLNGLKEKLYRFMPEEPIEVHSSQGQLVIGGQVSNTERMTMAMNLAEGYAIAADTKGNPSSVLNIMSVGGGHQVMLEVTVTEVQRELARQLDSDFQIISEGSDFIGGILGGDGIINDKGFFGSYVSGDFLFNFALDAAKQQGLARVLAEPNLTALSGQMAEFLSGGEFPVPVPSRDGTSIEYKSFGVGVKFVPTVLDSGRINLNLNVLVSELSNANSVGVIPQGSTTALVTPSIIKRSAASTVELGDGQTIAIAGLLSNTVRESIDELPGLGEIPVLGQLFSSQEYRNGETELVILVTPRLVRPIIRDDLVLPTDGFVAPSDVGFYLLGELSQRDASVRPETNPNPAAEAQEPMPATDAGGTQNKYGHSL</sequence>
<feature type="domain" description="Type II/III secretion system secretin-like" evidence="3">
    <location>
        <begin position="246"/>
        <end position="412"/>
    </location>
</feature>
<dbReference type="InterPro" id="IPR004846">
    <property type="entry name" value="T2SS/T3SS_dom"/>
</dbReference>
<evidence type="ECO:0000256" key="2">
    <source>
        <dbReference type="SAM" id="MobiDB-lite"/>
    </source>
</evidence>
<protein>
    <submittedName>
        <fullName evidence="5">Type II and III secretion system protein family protein</fullName>
    </submittedName>
</protein>
<gene>
    <name evidence="5" type="ORF">FCL40_07400</name>
</gene>
<dbReference type="InterPro" id="IPR004845">
    <property type="entry name" value="T2SS_GspD_CS"/>
</dbReference>
<feature type="compositionally biased region" description="Polar residues" evidence="2">
    <location>
        <begin position="469"/>
        <end position="479"/>
    </location>
</feature>
<dbReference type="InterPro" id="IPR032789">
    <property type="entry name" value="T2SS-T3SS_pil_N"/>
</dbReference>
<dbReference type="AlphaFoldDB" id="A0A4U1BFR0"/>
<dbReference type="Pfam" id="PF00263">
    <property type="entry name" value="Secretin"/>
    <property type="match status" value="1"/>
</dbReference>
<dbReference type="GO" id="GO:0009306">
    <property type="term" value="P:protein secretion"/>
    <property type="evidence" value="ECO:0007669"/>
    <property type="project" value="InterPro"/>
</dbReference>
<accession>A0A4U1BFR0</accession>
<keyword evidence="6" id="KW-1185">Reference proteome</keyword>
<feature type="domain" description="Pilus formation protein N-terminal" evidence="4">
    <location>
        <begin position="39"/>
        <end position="107"/>
    </location>
</feature>
<evidence type="ECO:0000259" key="3">
    <source>
        <dbReference type="Pfam" id="PF00263"/>
    </source>
</evidence>
<proteinExistence type="inferred from homology"/>
<organism evidence="5 6">
    <name type="scientific">Ferrimonas sediminicola</name>
    <dbReference type="NCBI Taxonomy" id="2569538"/>
    <lineage>
        <taxon>Bacteria</taxon>
        <taxon>Pseudomonadati</taxon>
        <taxon>Pseudomonadota</taxon>
        <taxon>Gammaproteobacteria</taxon>
        <taxon>Alteromonadales</taxon>
        <taxon>Ferrimonadaceae</taxon>
        <taxon>Ferrimonas</taxon>
    </lineage>
</organism>
<evidence type="ECO:0000256" key="1">
    <source>
        <dbReference type="RuleBase" id="RU004003"/>
    </source>
</evidence>